<dbReference type="Proteomes" id="UP000194841">
    <property type="component" value="Unassembled WGS sequence"/>
</dbReference>
<dbReference type="InterPro" id="IPR004045">
    <property type="entry name" value="Glutathione_S-Trfase_N"/>
</dbReference>
<dbReference type="SFLD" id="SFLDS00019">
    <property type="entry name" value="Glutathione_Transferase_(cytos"/>
    <property type="match status" value="1"/>
</dbReference>
<dbReference type="Gene3D" id="3.40.30.10">
    <property type="entry name" value="Glutaredoxin"/>
    <property type="match status" value="1"/>
</dbReference>
<sequence>MQLYIGNKNYSSWSLRAWLMLAKSGISFEETQLELDTEHFYQALKQVTPTLKVPTLVDGDVTVWDSLAICEYINETYLNGSGWPQEPAQRAKARALACEMHSGFMALRNEMPMNIRAKRMVELSSAAKKDIARIDDIFSQCMQATQSTDKGSWLFGQWSITDMMFAPVVMRLITYAIEMSAPSQAYMKHVLACPDLNRWIDAALQETQIVAIDEAGVEI</sequence>
<evidence type="ECO:0000259" key="1">
    <source>
        <dbReference type="PROSITE" id="PS50404"/>
    </source>
</evidence>
<reference evidence="2 3" key="1">
    <citation type="submission" date="2017-02" db="EMBL/GenBank/DDBJ databases">
        <title>Pseudoalteromonas ulvae TC14 Genome.</title>
        <authorList>
            <person name="Molmeret M."/>
        </authorList>
    </citation>
    <scope>NUCLEOTIDE SEQUENCE [LARGE SCALE GENOMIC DNA]</scope>
    <source>
        <strain evidence="2">TC14</strain>
    </source>
</reference>
<dbReference type="PANTHER" id="PTHR42673:SF4">
    <property type="entry name" value="MALEYLACETOACETATE ISOMERASE"/>
    <property type="match status" value="1"/>
</dbReference>
<dbReference type="SFLD" id="SFLDG00358">
    <property type="entry name" value="Main_(cytGST)"/>
    <property type="match status" value="1"/>
</dbReference>
<dbReference type="GO" id="GO:0006749">
    <property type="term" value="P:glutathione metabolic process"/>
    <property type="evidence" value="ECO:0007669"/>
    <property type="project" value="TreeGrafter"/>
</dbReference>
<evidence type="ECO:0000313" key="2">
    <source>
        <dbReference type="EMBL" id="OUL58506.1"/>
    </source>
</evidence>
<keyword evidence="2" id="KW-0808">Transferase</keyword>
<dbReference type="InterPro" id="IPR036282">
    <property type="entry name" value="Glutathione-S-Trfase_C_sf"/>
</dbReference>
<dbReference type="GO" id="GO:0016034">
    <property type="term" value="F:maleylacetoacetate isomerase activity"/>
    <property type="evidence" value="ECO:0007669"/>
    <property type="project" value="TreeGrafter"/>
</dbReference>
<dbReference type="RefSeq" id="WP_086743809.1">
    <property type="nucleotide sequence ID" value="NZ_MWPV01000002.1"/>
</dbReference>
<gene>
    <name evidence="2" type="ORF">B1199_09285</name>
</gene>
<dbReference type="CDD" id="cd03043">
    <property type="entry name" value="GST_N_1"/>
    <property type="match status" value="1"/>
</dbReference>
<organism evidence="2 3">
    <name type="scientific">Pseudoalteromonas ulvae</name>
    <dbReference type="NCBI Taxonomy" id="107327"/>
    <lineage>
        <taxon>Bacteria</taxon>
        <taxon>Pseudomonadati</taxon>
        <taxon>Pseudomonadota</taxon>
        <taxon>Gammaproteobacteria</taxon>
        <taxon>Alteromonadales</taxon>
        <taxon>Pseudoalteromonadaceae</taxon>
        <taxon>Pseudoalteromonas</taxon>
    </lineage>
</organism>
<dbReference type="SUPFAM" id="SSF47616">
    <property type="entry name" value="GST C-terminal domain-like"/>
    <property type="match status" value="1"/>
</dbReference>
<dbReference type="GO" id="GO:0006559">
    <property type="term" value="P:L-phenylalanine catabolic process"/>
    <property type="evidence" value="ECO:0007669"/>
    <property type="project" value="TreeGrafter"/>
</dbReference>
<dbReference type="Gene3D" id="1.20.1050.10">
    <property type="match status" value="1"/>
</dbReference>
<dbReference type="InterPro" id="IPR040079">
    <property type="entry name" value="Glutathione_S-Trfase"/>
</dbReference>
<dbReference type="OrthoDB" id="9799538at2"/>
<dbReference type="PANTHER" id="PTHR42673">
    <property type="entry name" value="MALEYLACETOACETATE ISOMERASE"/>
    <property type="match status" value="1"/>
</dbReference>
<dbReference type="InterPro" id="IPR036249">
    <property type="entry name" value="Thioredoxin-like_sf"/>
</dbReference>
<protein>
    <submittedName>
        <fullName evidence="2">Glutathione S-transferase</fullName>
    </submittedName>
</protein>
<keyword evidence="3" id="KW-1185">Reference proteome</keyword>
<dbReference type="EMBL" id="MWPV01000002">
    <property type="protein sequence ID" value="OUL58506.1"/>
    <property type="molecule type" value="Genomic_DNA"/>
</dbReference>
<dbReference type="CDD" id="cd03194">
    <property type="entry name" value="GST_C_3"/>
    <property type="match status" value="1"/>
</dbReference>
<feature type="domain" description="GST N-terminal" evidence="1">
    <location>
        <begin position="1"/>
        <end position="81"/>
    </location>
</feature>
<comment type="caution">
    <text evidence="2">The sequence shown here is derived from an EMBL/GenBank/DDBJ whole genome shotgun (WGS) entry which is preliminary data.</text>
</comment>
<accession>A0A244CSR9</accession>
<dbReference type="GO" id="GO:0004364">
    <property type="term" value="F:glutathione transferase activity"/>
    <property type="evidence" value="ECO:0007669"/>
    <property type="project" value="TreeGrafter"/>
</dbReference>
<dbReference type="AlphaFoldDB" id="A0A244CSR9"/>
<evidence type="ECO:0000313" key="3">
    <source>
        <dbReference type="Proteomes" id="UP000194841"/>
    </source>
</evidence>
<dbReference type="Pfam" id="PF13409">
    <property type="entry name" value="GST_N_2"/>
    <property type="match status" value="1"/>
</dbReference>
<proteinExistence type="predicted"/>
<dbReference type="SUPFAM" id="SSF52833">
    <property type="entry name" value="Thioredoxin-like"/>
    <property type="match status" value="1"/>
</dbReference>
<dbReference type="PROSITE" id="PS50404">
    <property type="entry name" value="GST_NTER"/>
    <property type="match status" value="1"/>
</dbReference>
<name>A0A244CSR9_PSEDV</name>